<reference evidence="11" key="1">
    <citation type="submission" date="2015-07" db="EMBL/GenBank/DDBJ databases">
        <authorList>
            <consortium name="Consortium for Microbial Forensics and Genomics (microFORGE)"/>
            <person name="Knight B.M."/>
            <person name="Roberts D.P."/>
            <person name="Lin D."/>
            <person name="Hari K."/>
            <person name="Fletcher J."/>
            <person name="Melcher U."/>
            <person name="Blagden T."/>
            <person name="Winegar R.A."/>
        </authorList>
    </citation>
    <scope>NUCLEOTIDE SEQUENCE [LARGE SCALE GENOMIC DNA]</scope>
    <source>
        <strain evidence="11">DSM 23493</strain>
    </source>
</reference>
<keyword evidence="5" id="KW-0449">Lipoprotein</keyword>
<dbReference type="PATRIC" id="fig|582475.4.peg.4027"/>
<accession>A0A0K9FIH0</accession>
<dbReference type="GO" id="GO:0030420">
    <property type="term" value="P:establishment of competence for transformation"/>
    <property type="evidence" value="ECO:0007669"/>
    <property type="project" value="UniProtKB-KW"/>
</dbReference>
<gene>
    <name evidence="10" type="ORF">ACZ11_02305</name>
</gene>
<dbReference type="AlphaFoldDB" id="A0A0K9FIH0"/>
<sequence length="52" mass="5834">MMNVIQYLEKNPDLVALLKTQKASLIGISSLEQKAILDAFNSEIELKSVAWQ</sequence>
<dbReference type="Pfam" id="PF05952">
    <property type="entry name" value="ComX"/>
    <property type="match status" value="1"/>
</dbReference>
<protein>
    <recommendedName>
        <fullName evidence="8">ComX pheromone</fullName>
    </recommendedName>
    <alternativeName>
        <fullName evidence="9">Competence pheromone</fullName>
    </alternativeName>
</protein>
<comment type="subcellular location">
    <subcellularLocation>
        <location evidence="1">Secreted</location>
    </subcellularLocation>
</comment>
<evidence type="ECO:0000256" key="1">
    <source>
        <dbReference type="ARBA" id="ARBA00004613"/>
    </source>
</evidence>
<evidence type="ECO:0000256" key="3">
    <source>
        <dbReference type="ARBA" id="ARBA00023044"/>
    </source>
</evidence>
<dbReference type="InterPro" id="IPR009233">
    <property type="entry name" value="Competence_ComX_Bacillus"/>
</dbReference>
<evidence type="ECO:0000256" key="5">
    <source>
        <dbReference type="ARBA" id="ARBA00023288"/>
    </source>
</evidence>
<dbReference type="Proteomes" id="UP000037326">
    <property type="component" value="Unassembled WGS sequence"/>
</dbReference>
<comment type="caution">
    <text evidence="10">The sequence shown here is derived from an EMBL/GenBank/DDBJ whole genome shotgun (WGS) entry which is preliminary data.</text>
</comment>
<keyword evidence="6" id="KW-0636">Prenylation</keyword>
<evidence type="ECO:0000256" key="7">
    <source>
        <dbReference type="ARBA" id="ARBA00029483"/>
    </source>
</evidence>
<dbReference type="GO" id="GO:0005576">
    <property type="term" value="C:extracellular region"/>
    <property type="evidence" value="ECO:0007669"/>
    <property type="project" value="UniProtKB-SubCell"/>
</dbReference>
<evidence type="ECO:0000256" key="9">
    <source>
        <dbReference type="ARBA" id="ARBA00030321"/>
    </source>
</evidence>
<evidence type="ECO:0000256" key="4">
    <source>
        <dbReference type="ARBA" id="ARBA00023287"/>
    </source>
</evidence>
<dbReference type="GO" id="GO:0005186">
    <property type="term" value="F:pheromone activity"/>
    <property type="evidence" value="ECO:0007669"/>
    <property type="project" value="UniProtKB-KW"/>
</dbReference>
<proteinExistence type="predicted"/>
<evidence type="ECO:0000313" key="10">
    <source>
        <dbReference type="EMBL" id="KMY34003.1"/>
    </source>
</evidence>
<keyword evidence="2" id="KW-0964">Secreted</keyword>
<dbReference type="OrthoDB" id="2738762at2"/>
<evidence type="ECO:0000256" key="6">
    <source>
        <dbReference type="ARBA" id="ARBA00023289"/>
    </source>
</evidence>
<keyword evidence="3" id="KW-0588">Pheromone</keyword>
<organism evidence="10 11">
    <name type="scientific">Lysinibacillus xylanilyticus</name>
    <dbReference type="NCBI Taxonomy" id="582475"/>
    <lineage>
        <taxon>Bacteria</taxon>
        <taxon>Bacillati</taxon>
        <taxon>Bacillota</taxon>
        <taxon>Bacilli</taxon>
        <taxon>Bacillales</taxon>
        <taxon>Bacillaceae</taxon>
        <taxon>Lysinibacillus</taxon>
    </lineage>
</organism>
<dbReference type="EMBL" id="LFXJ01000002">
    <property type="protein sequence ID" value="KMY34003.1"/>
    <property type="molecule type" value="Genomic_DNA"/>
</dbReference>
<evidence type="ECO:0000256" key="8">
    <source>
        <dbReference type="ARBA" id="ARBA00029545"/>
    </source>
</evidence>
<name>A0A0K9FIH0_9BACI</name>
<evidence type="ECO:0000313" key="11">
    <source>
        <dbReference type="Proteomes" id="UP000037326"/>
    </source>
</evidence>
<keyword evidence="4" id="KW-0178">Competence</keyword>
<comment type="subunit">
    <text evidence="7">Interacts directly with the sensor histidine kinase ComP and stimulates its activity.</text>
</comment>
<evidence type="ECO:0000256" key="2">
    <source>
        <dbReference type="ARBA" id="ARBA00022525"/>
    </source>
</evidence>